<keyword evidence="2" id="KW-1133">Transmembrane helix</keyword>
<reference evidence="3 4" key="1">
    <citation type="journal article" date="2023" name="Plants (Basel)">
        <title>Bridging the Gap: Combining Genomics and Transcriptomics Approaches to Understand Stylosanthes scabra, an Orphan Legume from the Brazilian Caatinga.</title>
        <authorList>
            <person name="Ferreira-Neto J.R.C."/>
            <person name="da Silva M.D."/>
            <person name="Binneck E."/>
            <person name="de Melo N.F."/>
            <person name="da Silva R.H."/>
            <person name="de Melo A.L.T.M."/>
            <person name="Pandolfi V."/>
            <person name="Bustamante F.O."/>
            <person name="Brasileiro-Vidal A.C."/>
            <person name="Benko-Iseppon A.M."/>
        </authorList>
    </citation>
    <scope>NUCLEOTIDE SEQUENCE [LARGE SCALE GENOMIC DNA]</scope>
    <source>
        <tissue evidence="3">Leaves</tissue>
    </source>
</reference>
<evidence type="ECO:0000256" key="2">
    <source>
        <dbReference type="SAM" id="Phobius"/>
    </source>
</evidence>
<keyword evidence="2" id="KW-0812">Transmembrane</keyword>
<feature type="region of interest" description="Disordered" evidence="1">
    <location>
        <begin position="1"/>
        <end position="20"/>
    </location>
</feature>
<organism evidence="3 4">
    <name type="scientific">Stylosanthes scabra</name>
    <dbReference type="NCBI Taxonomy" id="79078"/>
    <lineage>
        <taxon>Eukaryota</taxon>
        <taxon>Viridiplantae</taxon>
        <taxon>Streptophyta</taxon>
        <taxon>Embryophyta</taxon>
        <taxon>Tracheophyta</taxon>
        <taxon>Spermatophyta</taxon>
        <taxon>Magnoliopsida</taxon>
        <taxon>eudicotyledons</taxon>
        <taxon>Gunneridae</taxon>
        <taxon>Pentapetalae</taxon>
        <taxon>rosids</taxon>
        <taxon>fabids</taxon>
        <taxon>Fabales</taxon>
        <taxon>Fabaceae</taxon>
        <taxon>Papilionoideae</taxon>
        <taxon>50 kb inversion clade</taxon>
        <taxon>dalbergioids sensu lato</taxon>
        <taxon>Dalbergieae</taxon>
        <taxon>Pterocarpus clade</taxon>
        <taxon>Stylosanthes</taxon>
    </lineage>
</organism>
<name>A0ABU6U2T7_9FABA</name>
<proteinExistence type="predicted"/>
<comment type="caution">
    <text evidence="3">The sequence shown here is derived from an EMBL/GenBank/DDBJ whole genome shotgun (WGS) entry which is preliminary data.</text>
</comment>
<feature type="transmembrane region" description="Helical" evidence="2">
    <location>
        <begin position="125"/>
        <end position="145"/>
    </location>
</feature>
<keyword evidence="2" id="KW-0472">Membrane</keyword>
<gene>
    <name evidence="3" type="ORF">PIB30_005276</name>
</gene>
<accession>A0ABU6U2T7</accession>
<sequence>MAMEDRYSRSFGGDKGTPGERCSDTIASICNCGDYAMLFQSKTSFVSVVEKMVLKCVAEKGESCKYFVWLDEYVACFQDNEGGNSRVAADPIERIEEKIASLETLLTAECKKWARNAGGNKIRGTVLFMLGIVVAYCWIEMFSSFK</sequence>
<evidence type="ECO:0000313" key="4">
    <source>
        <dbReference type="Proteomes" id="UP001341840"/>
    </source>
</evidence>
<protein>
    <submittedName>
        <fullName evidence="3">Uncharacterized protein</fullName>
    </submittedName>
</protein>
<evidence type="ECO:0000256" key="1">
    <source>
        <dbReference type="SAM" id="MobiDB-lite"/>
    </source>
</evidence>
<keyword evidence="4" id="KW-1185">Reference proteome</keyword>
<dbReference type="Proteomes" id="UP001341840">
    <property type="component" value="Unassembled WGS sequence"/>
</dbReference>
<dbReference type="EMBL" id="JASCZI010120839">
    <property type="protein sequence ID" value="MED6155424.1"/>
    <property type="molecule type" value="Genomic_DNA"/>
</dbReference>
<evidence type="ECO:0000313" key="3">
    <source>
        <dbReference type="EMBL" id="MED6155424.1"/>
    </source>
</evidence>